<organism evidence="3 4">
    <name type="scientific">Phaeodactylibacter xiamenensis</name>
    <dbReference type="NCBI Taxonomy" id="1524460"/>
    <lineage>
        <taxon>Bacteria</taxon>
        <taxon>Pseudomonadati</taxon>
        <taxon>Bacteroidota</taxon>
        <taxon>Saprospiria</taxon>
        <taxon>Saprospirales</taxon>
        <taxon>Haliscomenobacteraceae</taxon>
        <taxon>Phaeodactylibacter</taxon>
    </lineage>
</organism>
<evidence type="ECO:0000259" key="1">
    <source>
        <dbReference type="Pfam" id="PF05048"/>
    </source>
</evidence>
<dbReference type="SUPFAM" id="SSF51126">
    <property type="entry name" value="Pectin lyase-like"/>
    <property type="match status" value="1"/>
</dbReference>
<feature type="domain" description="Secretion system C-terminal sorting" evidence="2">
    <location>
        <begin position="981"/>
        <end position="1049"/>
    </location>
</feature>
<gene>
    <name evidence="3" type="ORF">IX84_18420</name>
</gene>
<name>A0A098S3R4_9BACT</name>
<dbReference type="NCBIfam" id="TIGR04183">
    <property type="entry name" value="Por_Secre_tail"/>
    <property type="match status" value="1"/>
</dbReference>
<dbReference type="AlphaFoldDB" id="A0A098S3R4"/>
<dbReference type="Pfam" id="PF05048">
    <property type="entry name" value="NosD"/>
    <property type="match status" value="1"/>
</dbReference>
<proteinExistence type="predicted"/>
<sequence length="1054" mass="117320">MINLFMRVLFQCHALSGIAVPSTLNTANFFNYHNLSRAKGQSLNIFQMKNLLFTAFLSAIVLQAFAQQHDFSCPMDGPGNAAILNQLNNVQFFSKTTCSTPLYLNCNFVFLTRDDGTGTFPPNDPFTISIIDEIVKRMNDRWERVEDTDNCSPGESYPYDSNIRVNVNTHYIANTDAWDYYARAQQMTDYSFADFCPADIDNNNNSTWPELKKVIDEFNMQYPDAINFFFVENGGHLAYLEDAVNNNETIAAPWNDNIPIFSGCSRLAAPYDSDQDQFIIMANFYTEYYARVNFGGIYSPEYSNIPNETIAQWHLDGVPITANHELGHSIMNQFHTQGCDNLMSTNFSMSKKYLTPAQLNRMHRTLMTTNHHDYVSCEDLTASTCNIVVTGNTTFDSPISIYGDIIVSSDATLTITSEVYLSKESTIDLEKNAKLIVDGGLLTNGCDDTWQGIRVTGGNTDFDVSIKNGSVVENTSSAAVSMFPPLPWPDMAQHGNGILQAENSTFNNTRRIVEFIAFQPSANGSYIRNCVQNGGKWSVTNWNCQFVEVSGNVFNDITMNCIVTESGSFLIEGNEFHSGENDILFANVSAGIGSVIRDNLFYGAETGVRALGTTIDENSILNNNFATGLYDAWMEGDNFYEIHNNDFAAAFGSVSLNSGNSVNRVFRNKFDGNFVGLYSAEDSEGIGFHENCFDTYFADTYLDGATISFLGAGFSQPANNCFTHLGNPSSSTYDITGNPDPFVYVEPADNVIDCKDAVKAHPNVSIIELGNPTDACAIAGSDLVTPPEEEETLCSPQRTMAATQEAISFLNTEISLLLPNDEQRKDYERCLKRAKRQLFELYVINEDYSDARSLFSGEEADEEATIIFSSYIFEDDLEAAEAFLTNINPTEEPLADFIKVQLLNLDRLSEGPSFQATVSELDSLEFIAHKEHRYAGYAKSLYYALTGDVLTEDLPLRNHSEFRLGLEGRATPATTEDELSVFPNPFSGQLNIRMGAYPEAQLNVTDLLGKNVHNSRIQEANVTIPTNDWAEGLYIVTISKNKEILHRRKVMLAK</sequence>
<accession>A0A098S3R4</accession>
<protein>
    <submittedName>
        <fullName evidence="3">Uncharacterized protein</fullName>
    </submittedName>
</protein>
<dbReference type="InterPro" id="IPR007742">
    <property type="entry name" value="NosD_dom"/>
</dbReference>
<comment type="caution">
    <text evidence="3">The sequence shown here is derived from an EMBL/GenBank/DDBJ whole genome shotgun (WGS) entry which is preliminary data.</text>
</comment>
<dbReference type="InterPro" id="IPR011050">
    <property type="entry name" value="Pectin_lyase_fold/virulence"/>
</dbReference>
<feature type="domain" description="Periplasmic copper-binding protein NosD beta helix" evidence="1">
    <location>
        <begin position="523"/>
        <end position="682"/>
    </location>
</feature>
<dbReference type="Proteomes" id="UP000029736">
    <property type="component" value="Unassembled WGS sequence"/>
</dbReference>
<dbReference type="InterPro" id="IPR026444">
    <property type="entry name" value="Secre_tail"/>
</dbReference>
<dbReference type="Pfam" id="PF18962">
    <property type="entry name" value="Por_Secre_tail"/>
    <property type="match status" value="1"/>
</dbReference>
<reference evidence="3 4" key="1">
    <citation type="journal article" date="2014" name="Int. J. Syst. Evol. Microbiol.">
        <title>Phaeodactylibacter xiamenensis gen. nov., sp. nov., a member of the family Saprospiraceae isolated from the marine alga Phaeodactylum tricornutum.</title>
        <authorList>
            <person name="Chen Z.Jr."/>
            <person name="Lei X."/>
            <person name="Lai Q."/>
            <person name="Li Y."/>
            <person name="Zhang B."/>
            <person name="Zhang J."/>
            <person name="Zhang H."/>
            <person name="Yang L."/>
            <person name="Zheng W."/>
            <person name="Tian Y."/>
            <person name="Yu Z."/>
            <person name="Xu H.Jr."/>
            <person name="Zheng T."/>
        </authorList>
    </citation>
    <scope>NUCLEOTIDE SEQUENCE [LARGE SCALE GENOMIC DNA]</scope>
    <source>
        <strain evidence="3 4">KD52</strain>
    </source>
</reference>
<evidence type="ECO:0000313" key="3">
    <source>
        <dbReference type="EMBL" id="KGE87004.1"/>
    </source>
</evidence>
<evidence type="ECO:0000313" key="4">
    <source>
        <dbReference type="Proteomes" id="UP000029736"/>
    </source>
</evidence>
<dbReference type="EMBL" id="JPOS01000039">
    <property type="protein sequence ID" value="KGE87004.1"/>
    <property type="molecule type" value="Genomic_DNA"/>
</dbReference>
<evidence type="ECO:0000259" key="2">
    <source>
        <dbReference type="Pfam" id="PF18962"/>
    </source>
</evidence>
<keyword evidence="4" id="KW-1185">Reference proteome</keyword>